<dbReference type="Pfam" id="PF00465">
    <property type="entry name" value="Fe-ADH"/>
    <property type="match status" value="1"/>
</dbReference>
<dbReference type="GO" id="GO:1990002">
    <property type="term" value="F:methylglyoxal reductase (NADPH) (acetol producing) activity"/>
    <property type="evidence" value="ECO:0007669"/>
    <property type="project" value="TreeGrafter"/>
</dbReference>
<organism evidence="5 6">
    <name type="scientific">Xylanibacter ruminicola</name>
    <name type="common">Prevotella ruminicola</name>
    <dbReference type="NCBI Taxonomy" id="839"/>
    <lineage>
        <taxon>Bacteria</taxon>
        <taxon>Pseudomonadati</taxon>
        <taxon>Bacteroidota</taxon>
        <taxon>Bacteroidia</taxon>
        <taxon>Bacteroidales</taxon>
        <taxon>Prevotellaceae</taxon>
        <taxon>Xylanibacter</taxon>
    </lineage>
</organism>
<dbReference type="Gene3D" id="3.40.50.1970">
    <property type="match status" value="1"/>
</dbReference>
<dbReference type="FunFam" id="3.40.50.1970:FF:000003">
    <property type="entry name" value="Alcohol dehydrogenase, iron-containing"/>
    <property type="match status" value="1"/>
</dbReference>
<dbReference type="AlphaFoldDB" id="A0A1M7NZ73"/>
<feature type="domain" description="Fe-containing alcohol dehydrogenase-like C-terminal" evidence="4">
    <location>
        <begin position="189"/>
        <end position="389"/>
    </location>
</feature>
<proteinExistence type="inferred from homology"/>
<accession>A0A1M7NZ73</accession>
<dbReference type="EMBL" id="FRCJ01000012">
    <property type="protein sequence ID" value="SHN09471.1"/>
    <property type="molecule type" value="Genomic_DNA"/>
</dbReference>
<dbReference type="CDD" id="cd08187">
    <property type="entry name" value="BDH"/>
    <property type="match status" value="1"/>
</dbReference>
<dbReference type="PANTHER" id="PTHR43633">
    <property type="entry name" value="ALCOHOL DEHYDROGENASE YQHD"/>
    <property type="match status" value="1"/>
</dbReference>
<sequence>MRDFVFENKTKIYFGKEQMCHLHEEVARFGKRVLMVYGGGSIKRTGLYDKVMDELQKAGMEVFELSGVEPNPHHTTVNKGAAICKKEGIDVLLAVGGGSTIDATKGIAAAAKYEGDDVWDLVTQKAAVTETLPIITVLTLSATGSEMDGGCVISNVETNEKYGYFAPDNNPDVSFLDPTNTFTVSPYQTASGSADIMSHIFDVAYFSKNQSMDMLLRIQEEVLKTVVKYAPVAVNKPDDYEARANLMWASSWALNNFLYDGFFQATVCHSMEHELSAFYDITHGHGLAILTPRWLSYILNEETAPFICRFGMNVMDVDMSLTMMEGAKAAIKALETFFFETLGLKSRLSDLGIDDKNFALMAKKACGPNGVLHGFTDLTPADVEKIYRMCL</sequence>
<reference evidence="5 6" key="1">
    <citation type="submission" date="2016-11" db="EMBL/GenBank/DDBJ databases">
        <authorList>
            <person name="Jaros S."/>
            <person name="Januszkiewicz K."/>
            <person name="Wedrychowicz H."/>
        </authorList>
    </citation>
    <scope>NUCLEOTIDE SEQUENCE [LARGE SCALE GENOMIC DNA]</scope>
    <source>
        <strain evidence="5 6">BPI-34</strain>
    </source>
</reference>
<dbReference type="InterPro" id="IPR044731">
    <property type="entry name" value="BDH-like"/>
</dbReference>
<gene>
    <name evidence="5" type="ORF">SAMN04488494_0257</name>
</gene>
<dbReference type="GO" id="GO:1990362">
    <property type="term" value="F:butanol dehydrogenase (NAD+) activity"/>
    <property type="evidence" value="ECO:0007669"/>
    <property type="project" value="InterPro"/>
</dbReference>
<evidence type="ECO:0000256" key="1">
    <source>
        <dbReference type="ARBA" id="ARBA00007358"/>
    </source>
</evidence>
<evidence type="ECO:0000259" key="4">
    <source>
        <dbReference type="Pfam" id="PF25137"/>
    </source>
</evidence>
<dbReference type="RefSeq" id="WP_073048374.1">
    <property type="nucleotide sequence ID" value="NZ_FOLF01000017.1"/>
</dbReference>
<dbReference type="InterPro" id="IPR056798">
    <property type="entry name" value="ADH_Fe_C"/>
</dbReference>
<evidence type="ECO:0000256" key="2">
    <source>
        <dbReference type="ARBA" id="ARBA00023002"/>
    </source>
</evidence>
<keyword evidence="2" id="KW-0560">Oxidoreductase</keyword>
<dbReference type="GO" id="GO:0005829">
    <property type="term" value="C:cytosol"/>
    <property type="evidence" value="ECO:0007669"/>
    <property type="project" value="TreeGrafter"/>
</dbReference>
<evidence type="ECO:0000313" key="5">
    <source>
        <dbReference type="EMBL" id="SHN09471.1"/>
    </source>
</evidence>
<dbReference type="GO" id="GO:0008106">
    <property type="term" value="F:alcohol dehydrogenase (NADP+) activity"/>
    <property type="evidence" value="ECO:0007669"/>
    <property type="project" value="TreeGrafter"/>
</dbReference>
<name>A0A1M7NZ73_XYLRU</name>
<dbReference type="GO" id="GO:0046872">
    <property type="term" value="F:metal ion binding"/>
    <property type="evidence" value="ECO:0007669"/>
    <property type="project" value="InterPro"/>
</dbReference>
<dbReference type="SUPFAM" id="SSF56796">
    <property type="entry name" value="Dehydroquinate synthase-like"/>
    <property type="match status" value="1"/>
</dbReference>
<dbReference type="PANTHER" id="PTHR43633:SF1">
    <property type="entry name" value="ALCOHOL DEHYDROGENASE YQHD"/>
    <property type="match status" value="1"/>
</dbReference>
<dbReference type="OrthoDB" id="9801156at2"/>
<feature type="domain" description="Alcohol dehydrogenase iron-type/glycerol dehydrogenase GldA" evidence="3">
    <location>
        <begin position="10"/>
        <end position="178"/>
    </location>
</feature>
<dbReference type="InterPro" id="IPR001670">
    <property type="entry name" value="ADH_Fe/GldA"/>
</dbReference>
<dbReference type="Gene3D" id="1.20.1090.10">
    <property type="entry name" value="Dehydroquinate synthase-like - alpha domain"/>
    <property type="match status" value="1"/>
</dbReference>
<protein>
    <submittedName>
        <fullName evidence="5">Uncharacterized protein</fullName>
    </submittedName>
</protein>
<dbReference type="Pfam" id="PF25137">
    <property type="entry name" value="ADH_Fe_C"/>
    <property type="match status" value="1"/>
</dbReference>
<evidence type="ECO:0000313" key="6">
    <source>
        <dbReference type="Proteomes" id="UP000184280"/>
    </source>
</evidence>
<dbReference type="Proteomes" id="UP000184280">
    <property type="component" value="Unassembled WGS sequence"/>
</dbReference>
<comment type="similarity">
    <text evidence="1">Belongs to the iron-containing alcohol dehydrogenase family.</text>
</comment>
<evidence type="ECO:0000259" key="3">
    <source>
        <dbReference type="Pfam" id="PF00465"/>
    </source>
</evidence>